<accession>X0VI17</accession>
<dbReference type="EMBL" id="BARS01029984">
    <property type="protein sequence ID" value="GAG10857.1"/>
    <property type="molecule type" value="Genomic_DNA"/>
</dbReference>
<name>X0VI17_9ZZZZ</name>
<sequence>QCNKLEKSVPVCIVDSYKSSDNSHYEKEIVTNTSL</sequence>
<organism evidence="1">
    <name type="scientific">marine sediment metagenome</name>
    <dbReference type="NCBI Taxonomy" id="412755"/>
    <lineage>
        <taxon>unclassified sequences</taxon>
        <taxon>metagenomes</taxon>
        <taxon>ecological metagenomes</taxon>
    </lineage>
</organism>
<reference evidence="1" key="1">
    <citation type="journal article" date="2014" name="Front. Microbiol.">
        <title>High frequency of phylogenetically diverse reductive dehalogenase-homologous genes in deep subseafloor sedimentary metagenomes.</title>
        <authorList>
            <person name="Kawai M."/>
            <person name="Futagami T."/>
            <person name="Toyoda A."/>
            <person name="Takaki Y."/>
            <person name="Nishi S."/>
            <person name="Hori S."/>
            <person name="Arai W."/>
            <person name="Tsubouchi T."/>
            <person name="Morono Y."/>
            <person name="Uchiyama I."/>
            <person name="Ito T."/>
            <person name="Fujiyama A."/>
            <person name="Inagaki F."/>
            <person name="Takami H."/>
        </authorList>
    </citation>
    <scope>NUCLEOTIDE SEQUENCE</scope>
    <source>
        <strain evidence="1">Expedition CK06-06</strain>
    </source>
</reference>
<evidence type="ECO:0000313" key="1">
    <source>
        <dbReference type="EMBL" id="GAG10857.1"/>
    </source>
</evidence>
<proteinExistence type="predicted"/>
<protein>
    <submittedName>
        <fullName evidence="1">Uncharacterized protein</fullName>
    </submittedName>
</protein>
<gene>
    <name evidence="1" type="ORF">S01H1_46805</name>
</gene>
<feature type="non-terminal residue" evidence="1">
    <location>
        <position position="1"/>
    </location>
</feature>
<dbReference type="AlphaFoldDB" id="X0VI17"/>
<comment type="caution">
    <text evidence="1">The sequence shown here is derived from an EMBL/GenBank/DDBJ whole genome shotgun (WGS) entry which is preliminary data.</text>
</comment>